<accession>A0AA38WB32</accession>
<keyword evidence="2" id="KW-0560">Oxidoreductase</keyword>
<proteinExistence type="inferred from homology"/>
<dbReference type="InterPro" id="IPR002347">
    <property type="entry name" value="SDR_fam"/>
</dbReference>
<feature type="region of interest" description="Disordered" evidence="3">
    <location>
        <begin position="358"/>
        <end position="389"/>
    </location>
</feature>
<comment type="caution">
    <text evidence="4">The sequence shown here is derived from an EMBL/GenBank/DDBJ whole genome shotgun (WGS) entry which is preliminary data.</text>
</comment>
<name>A0AA38WB32_9ASTR</name>
<dbReference type="FunFam" id="3.40.50.720:FF:000084">
    <property type="entry name" value="Short-chain dehydrogenase reductase"/>
    <property type="match status" value="2"/>
</dbReference>
<dbReference type="NCBIfam" id="NF005559">
    <property type="entry name" value="PRK07231.1"/>
    <property type="match status" value="2"/>
</dbReference>
<reference evidence="4" key="1">
    <citation type="submission" date="2023-03" db="EMBL/GenBank/DDBJ databases">
        <title>Chromosome-scale reference genome and RAD-based genetic map of yellow starthistle (Centaurea solstitialis) reveal putative structural variation and QTLs associated with invader traits.</title>
        <authorList>
            <person name="Reatini B."/>
            <person name="Cang F.A."/>
            <person name="Jiang Q."/>
            <person name="Mckibben M.T.W."/>
            <person name="Barker M.S."/>
            <person name="Rieseberg L.H."/>
            <person name="Dlugosch K.M."/>
        </authorList>
    </citation>
    <scope>NUCLEOTIDE SEQUENCE</scope>
    <source>
        <strain evidence="4">CAN-66</strain>
        <tissue evidence="4">Leaf</tissue>
    </source>
</reference>
<organism evidence="4 5">
    <name type="scientific">Centaurea solstitialis</name>
    <name type="common">yellow star-thistle</name>
    <dbReference type="NCBI Taxonomy" id="347529"/>
    <lineage>
        <taxon>Eukaryota</taxon>
        <taxon>Viridiplantae</taxon>
        <taxon>Streptophyta</taxon>
        <taxon>Embryophyta</taxon>
        <taxon>Tracheophyta</taxon>
        <taxon>Spermatophyta</taxon>
        <taxon>Magnoliopsida</taxon>
        <taxon>eudicotyledons</taxon>
        <taxon>Gunneridae</taxon>
        <taxon>Pentapetalae</taxon>
        <taxon>asterids</taxon>
        <taxon>campanulids</taxon>
        <taxon>Asterales</taxon>
        <taxon>Asteraceae</taxon>
        <taxon>Carduoideae</taxon>
        <taxon>Cardueae</taxon>
        <taxon>Centaureinae</taxon>
        <taxon>Centaurea</taxon>
    </lineage>
</organism>
<dbReference type="PANTHER" id="PTHR43180">
    <property type="entry name" value="3-OXOACYL-(ACYL-CARRIER-PROTEIN) REDUCTASE (AFU_ORTHOLOGUE AFUA_6G11210)"/>
    <property type="match status" value="1"/>
</dbReference>
<evidence type="ECO:0000313" key="4">
    <source>
        <dbReference type="EMBL" id="KAJ9554992.1"/>
    </source>
</evidence>
<comment type="similarity">
    <text evidence="1">Belongs to the short-chain dehydrogenases/reductases (SDR) family.</text>
</comment>
<dbReference type="Gene3D" id="3.40.50.720">
    <property type="entry name" value="NAD(P)-binding Rossmann-like Domain"/>
    <property type="match status" value="2"/>
</dbReference>
<evidence type="ECO:0000256" key="2">
    <source>
        <dbReference type="ARBA" id="ARBA00023002"/>
    </source>
</evidence>
<dbReference type="GO" id="GO:0016616">
    <property type="term" value="F:oxidoreductase activity, acting on the CH-OH group of donors, NAD or NADP as acceptor"/>
    <property type="evidence" value="ECO:0007669"/>
    <property type="project" value="UniProtKB-ARBA"/>
</dbReference>
<sequence length="686" mass="71966">MPTKSSNVVDSNKNAERVRDFARGYPLLAVKLEGKVAIVTGGASGLGESTVRLFAKQGAKVLIADVQDDLGLSLSNELVSEHGHDIVYIHCDVTQDSQVKNVVDTAIDKYGRLDIMFNNAGIPGSLDFTILDTDYENFKRVFDVNVFGSMLGAKHAARVMIPAKRGVILFTSSSASVVAGESPHSYTVSKHAIVGLMKNLCVELGQHGIRVNCISPGSVSTPLLTNAMGVGKAAVDEILCAASVLKEVVPTAEDVAEAALYLGGDSAKFVTGINLVVDGGYSTTNPTYSNVLKKTFGALTKDTYFGSDASGPVWEDPVYGIHFSAGQVQALVRPGRSGLVGLFNWRRWWWRRKCVGGGGGGRGGGNAAAAESGGDGGDGGGGDGGGGRRASTMEVLSEVLHEVFTRTSTVKHRLEGKVAIVTGGASGFGESTVRLFAKQGAKVLIADVQDDLGLSLSNELVSEHGHDVTYIHCDVTQDSHVKNVVDTAIDKYGRLDIMFNNAGIPGSLDFTILDTEYENFKRVFDVNVFGSLLGAKHAARVMIPAKRGVILFTSSSASVVAGESPHSYTVSKHAVVGLMKNLCVELGQYGIRVNCISPGSVSTPLLTNAMGVGKAAVDEIVCAASVLKGVVPAAEDVAEAALYLGSDSAKFVTGINLVVDGGYSTTNPTYTNVLKKTFGALTKDTC</sequence>
<dbReference type="PRINTS" id="PR00081">
    <property type="entry name" value="GDHRDH"/>
</dbReference>
<dbReference type="InterPro" id="IPR036291">
    <property type="entry name" value="NAD(P)-bd_dom_sf"/>
</dbReference>
<dbReference type="Pfam" id="PF13561">
    <property type="entry name" value="adh_short_C2"/>
    <property type="match status" value="2"/>
</dbReference>
<dbReference type="Proteomes" id="UP001172457">
    <property type="component" value="Chromosome 3"/>
</dbReference>
<protein>
    <submittedName>
        <fullName evidence="4">Uncharacterized protein</fullName>
    </submittedName>
</protein>
<dbReference type="PANTHER" id="PTHR43180:SF45">
    <property type="entry name" value="SECOISOLARICIRESINOL DEHYDROGENASE-LIKE ISOFORM X1"/>
    <property type="match status" value="1"/>
</dbReference>
<feature type="compositionally biased region" description="Gly residues" evidence="3">
    <location>
        <begin position="373"/>
        <end position="388"/>
    </location>
</feature>
<dbReference type="PRINTS" id="PR00080">
    <property type="entry name" value="SDRFAMILY"/>
</dbReference>
<gene>
    <name evidence="4" type="ORF">OSB04_009606</name>
</gene>
<evidence type="ECO:0000256" key="3">
    <source>
        <dbReference type="SAM" id="MobiDB-lite"/>
    </source>
</evidence>
<dbReference type="SUPFAM" id="SSF51735">
    <property type="entry name" value="NAD(P)-binding Rossmann-fold domains"/>
    <property type="match status" value="2"/>
</dbReference>
<evidence type="ECO:0000256" key="1">
    <source>
        <dbReference type="ARBA" id="ARBA00006484"/>
    </source>
</evidence>
<keyword evidence="5" id="KW-1185">Reference proteome</keyword>
<dbReference type="EMBL" id="JARYMX010000003">
    <property type="protein sequence ID" value="KAJ9554992.1"/>
    <property type="molecule type" value="Genomic_DNA"/>
</dbReference>
<evidence type="ECO:0000313" key="5">
    <source>
        <dbReference type="Proteomes" id="UP001172457"/>
    </source>
</evidence>
<dbReference type="AlphaFoldDB" id="A0AA38WB32"/>